<dbReference type="InterPro" id="IPR049893">
    <property type="entry name" value="Bvu_2165-like_IHF-HU-DNA_bdg"/>
</dbReference>
<evidence type="ECO:0000259" key="3">
    <source>
        <dbReference type="Pfam" id="PF14848"/>
    </source>
</evidence>
<dbReference type="EMBL" id="NSKE01000004">
    <property type="protein sequence ID" value="PAU94562.1"/>
    <property type="molecule type" value="Genomic_DNA"/>
</dbReference>
<dbReference type="CDD" id="cd12843">
    <property type="entry name" value="Bvu_2165_C_like"/>
    <property type="match status" value="1"/>
</dbReference>
<dbReference type="InterPro" id="IPR027824">
    <property type="entry name" value="DUF4469"/>
</dbReference>
<gene>
    <name evidence="4" type="ORF">CK503_07140</name>
</gene>
<dbReference type="Gene3D" id="2.70.50.70">
    <property type="match status" value="1"/>
</dbReference>
<dbReference type="AlphaFoldDB" id="A0A2A2GCQ1"/>
<sequence>MSIKYSLIPNNLTSDPEDHMAVVQDQTSRTIDDIIDEIADRGSTVTKADILSVVEEYQAVIAKFLEDGDSINTPLFRTSASISGVFEDQTDSFDRSRHYVRLNVNPGPRIGEISEDLPVEKVAATRVEPVLELFKDFASDTQNDTVTPGGAAELRGSHLKVDPSDANQGVFFIASDGTEIKADTIMRNKPANLIFMVPDTLTSGEYEVEVRAIPRGNTEVKTGQLDSVVVVP</sequence>
<dbReference type="OrthoDB" id="1115271at2"/>
<dbReference type="Pfam" id="PF14734">
    <property type="entry name" value="DUF4469"/>
    <property type="match status" value="1"/>
</dbReference>
<proteinExistence type="predicted"/>
<dbReference type="GO" id="GO:0003677">
    <property type="term" value="F:DNA binding"/>
    <property type="evidence" value="ECO:0007669"/>
    <property type="project" value="UniProtKB-KW"/>
</dbReference>
<evidence type="ECO:0000313" key="5">
    <source>
        <dbReference type="Proteomes" id="UP000218831"/>
    </source>
</evidence>
<evidence type="ECO:0000313" key="4">
    <source>
        <dbReference type="EMBL" id="PAU94562.1"/>
    </source>
</evidence>
<accession>A0A2A2GCQ1</accession>
<keyword evidence="5" id="KW-1185">Reference proteome</keyword>
<comment type="caution">
    <text evidence="4">The sequence shown here is derived from an EMBL/GenBank/DDBJ whole genome shotgun (WGS) entry which is preliminary data.</text>
</comment>
<name>A0A2A2GCQ1_9BACT</name>
<reference evidence="4 5" key="1">
    <citation type="submission" date="2017-08" db="EMBL/GenBank/DDBJ databases">
        <title>Aliifodinibius alkalisoli sp. nov., isolated from saline alkaline soil.</title>
        <authorList>
            <person name="Liu D."/>
            <person name="Zhang G."/>
        </authorList>
    </citation>
    <scope>NUCLEOTIDE SEQUENCE [LARGE SCALE GENOMIC DNA]</scope>
    <source>
        <strain evidence="4 5">WN023</strain>
    </source>
</reference>
<protein>
    <submittedName>
        <fullName evidence="4">Uncharacterized protein</fullName>
    </submittedName>
</protein>
<feature type="domain" description="Bvu-2165-like IHF-HU-like DNA-binding" evidence="3">
    <location>
        <begin position="3"/>
        <end position="120"/>
    </location>
</feature>
<evidence type="ECO:0000259" key="2">
    <source>
        <dbReference type="Pfam" id="PF14734"/>
    </source>
</evidence>
<dbReference type="Proteomes" id="UP000218831">
    <property type="component" value="Unassembled WGS sequence"/>
</dbReference>
<dbReference type="Gene3D" id="4.10.520.10">
    <property type="entry name" value="IHF-like DNA-binding proteins"/>
    <property type="match status" value="1"/>
</dbReference>
<feature type="domain" description="DUF4469" evidence="2">
    <location>
        <begin position="135"/>
        <end position="222"/>
    </location>
</feature>
<organism evidence="4 5">
    <name type="scientific">Fodinibius salipaludis</name>
    <dbReference type="NCBI Taxonomy" id="2032627"/>
    <lineage>
        <taxon>Bacteria</taxon>
        <taxon>Pseudomonadati</taxon>
        <taxon>Balneolota</taxon>
        <taxon>Balneolia</taxon>
        <taxon>Balneolales</taxon>
        <taxon>Balneolaceae</taxon>
        <taxon>Fodinibius</taxon>
    </lineage>
</organism>
<dbReference type="InterPro" id="IPR010992">
    <property type="entry name" value="IHF-like_DNA-bd_dom_sf"/>
</dbReference>
<dbReference type="Pfam" id="PF14848">
    <property type="entry name" value="HU-DNA_bdg"/>
    <property type="match status" value="1"/>
</dbReference>
<dbReference type="RefSeq" id="WP_095606103.1">
    <property type="nucleotide sequence ID" value="NZ_NSKE01000004.1"/>
</dbReference>
<evidence type="ECO:0000256" key="1">
    <source>
        <dbReference type="ARBA" id="ARBA00023125"/>
    </source>
</evidence>
<keyword evidence="1" id="KW-0238">DNA-binding</keyword>